<evidence type="ECO:0000256" key="10">
    <source>
        <dbReference type="ARBA" id="ARBA00022984"/>
    </source>
</evidence>
<evidence type="ECO:0000313" key="18">
    <source>
        <dbReference type="EMBL" id="HFZ09061.1"/>
    </source>
</evidence>
<dbReference type="Gene3D" id="3.90.190.20">
    <property type="entry name" value="Mur ligase, C-terminal domain"/>
    <property type="match status" value="1"/>
</dbReference>
<name>A0A7V3J9Y3_UNCC3</name>
<dbReference type="EC" id="6.3.2.8" evidence="3 14"/>
<dbReference type="AlphaFoldDB" id="A0A7V3J9Y3"/>
<keyword evidence="5 14" id="KW-0436">Ligase</keyword>
<keyword evidence="4 14" id="KW-0963">Cytoplasm</keyword>
<dbReference type="HAMAP" id="MF_00046">
    <property type="entry name" value="MurC"/>
    <property type="match status" value="1"/>
</dbReference>
<comment type="pathway">
    <text evidence="2 14">Cell wall biogenesis; peptidoglycan biosynthesis.</text>
</comment>
<comment type="catalytic activity">
    <reaction evidence="13 14">
        <text>UDP-N-acetyl-alpha-D-muramate + L-alanine + ATP = UDP-N-acetyl-alpha-D-muramoyl-L-alanine + ADP + phosphate + H(+)</text>
        <dbReference type="Rhea" id="RHEA:23372"/>
        <dbReference type="ChEBI" id="CHEBI:15378"/>
        <dbReference type="ChEBI" id="CHEBI:30616"/>
        <dbReference type="ChEBI" id="CHEBI:43474"/>
        <dbReference type="ChEBI" id="CHEBI:57972"/>
        <dbReference type="ChEBI" id="CHEBI:70757"/>
        <dbReference type="ChEBI" id="CHEBI:83898"/>
        <dbReference type="ChEBI" id="CHEBI:456216"/>
        <dbReference type="EC" id="6.3.2.8"/>
    </reaction>
</comment>
<feature type="domain" description="Mur ligase N-terminal catalytic" evidence="15">
    <location>
        <begin position="2"/>
        <end position="100"/>
    </location>
</feature>
<dbReference type="UniPathway" id="UPA00219"/>
<dbReference type="Pfam" id="PF08245">
    <property type="entry name" value="Mur_ligase_M"/>
    <property type="match status" value="1"/>
</dbReference>
<evidence type="ECO:0000256" key="6">
    <source>
        <dbReference type="ARBA" id="ARBA00022618"/>
    </source>
</evidence>
<dbReference type="GO" id="GO:0008360">
    <property type="term" value="P:regulation of cell shape"/>
    <property type="evidence" value="ECO:0007669"/>
    <property type="project" value="UniProtKB-KW"/>
</dbReference>
<protein>
    <recommendedName>
        <fullName evidence="3 14">UDP-N-acetylmuramate--L-alanine ligase</fullName>
        <ecNumber evidence="3 14">6.3.2.8</ecNumber>
    </recommendedName>
    <alternativeName>
        <fullName evidence="14">UDP-N-acetylmuramoyl-L-alanine synthetase</fullName>
    </alternativeName>
</protein>
<evidence type="ECO:0000259" key="16">
    <source>
        <dbReference type="Pfam" id="PF02875"/>
    </source>
</evidence>
<keyword evidence="10 14" id="KW-0573">Peptidoglycan synthesis</keyword>
<evidence type="ECO:0000256" key="7">
    <source>
        <dbReference type="ARBA" id="ARBA00022741"/>
    </source>
</evidence>
<organism evidence="18">
    <name type="scientific">candidate division CPR3 bacterium</name>
    <dbReference type="NCBI Taxonomy" id="2268181"/>
    <lineage>
        <taxon>Bacteria</taxon>
        <taxon>Bacteria division CPR3</taxon>
    </lineage>
</organism>
<proteinExistence type="inferred from homology"/>
<dbReference type="PANTHER" id="PTHR43445">
    <property type="entry name" value="UDP-N-ACETYLMURAMATE--L-ALANINE LIGASE-RELATED"/>
    <property type="match status" value="1"/>
</dbReference>
<dbReference type="SUPFAM" id="SSF51984">
    <property type="entry name" value="MurCD N-terminal domain"/>
    <property type="match status" value="1"/>
</dbReference>
<dbReference type="Gene3D" id="3.40.50.720">
    <property type="entry name" value="NAD(P)-binding Rossmann-like Domain"/>
    <property type="match status" value="1"/>
</dbReference>
<evidence type="ECO:0000256" key="9">
    <source>
        <dbReference type="ARBA" id="ARBA00022960"/>
    </source>
</evidence>
<dbReference type="SUPFAM" id="SSF53623">
    <property type="entry name" value="MurD-like peptide ligases, catalytic domain"/>
    <property type="match status" value="1"/>
</dbReference>
<evidence type="ECO:0000256" key="11">
    <source>
        <dbReference type="ARBA" id="ARBA00023306"/>
    </source>
</evidence>
<gene>
    <name evidence="14" type="primary">murC</name>
    <name evidence="18" type="ORF">ENV41_02895</name>
</gene>
<evidence type="ECO:0000256" key="13">
    <source>
        <dbReference type="ARBA" id="ARBA00047833"/>
    </source>
</evidence>
<comment type="similarity">
    <text evidence="14">Belongs to the MurCDEF family.</text>
</comment>
<feature type="domain" description="Mur ligase central" evidence="17">
    <location>
        <begin position="105"/>
        <end position="234"/>
    </location>
</feature>
<dbReference type="GO" id="GO:0005737">
    <property type="term" value="C:cytoplasm"/>
    <property type="evidence" value="ECO:0007669"/>
    <property type="project" value="UniProtKB-SubCell"/>
</dbReference>
<accession>A0A7V3J9Y3</accession>
<dbReference type="InterPro" id="IPR036565">
    <property type="entry name" value="Mur-like_cat_sf"/>
</dbReference>
<keyword evidence="9 14" id="KW-0133">Cell shape</keyword>
<dbReference type="Pfam" id="PF02875">
    <property type="entry name" value="Mur_ligase_C"/>
    <property type="match status" value="1"/>
</dbReference>
<dbReference type="InterPro" id="IPR050061">
    <property type="entry name" value="MurCDEF_pg_biosynth"/>
</dbReference>
<dbReference type="EMBL" id="DTGG01000091">
    <property type="protein sequence ID" value="HFZ09061.1"/>
    <property type="molecule type" value="Genomic_DNA"/>
</dbReference>
<comment type="subcellular location">
    <subcellularLocation>
        <location evidence="1 14">Cytoplasm</location>
    </subcellularLocation>
</comment>
<keyword evidence="7 14" id="KW-0547">Nucleotide-binding</keyword>
<comment type="function">
    <text evidence="14">Cell wall formation.</text>
</comment>
<dbReference type="Gene3D" id="3.40.1190.10">
    <property type="entry name" value="Mur-like, catalytic domain"/>
    <property type="match status" value="1"/>
</dbReference>
<evidence type="ECO:0000256" key="12">
    <source>
        <dbReference type="ARBA" id="ARBA00023316"/>
    </source>
</evidence>
<comment type="caution">
    <text evidence="18">The sequence shown here is derived from an EMBL/GenBank/DDBJ whole genome shotgun (WGS) entry which is preliminary data.</text>
</comment>
<evidence type="ECO:0000256" key="8">
    <source>
        <dbReference type="ARBA" id="ARBA00022840"/>
    </source>
</evidence>
<evidence type="ECO:0000259" key="15">
    <source>
        <dbReference type="Pfam" id="PF01225"/>
    </source>
</evidence>
<evidence type="ECO:0000259" key="17">
    <source>
        <dbReference type="Pfam" id="PF08245"/>
    </source>
</evidence>
<dbReference type="GO" id="GO:0009252">
    <property type="term" value="P:peptidoglycan biosynthetic process"/>
    <property type="evidence" value="ECO:0007669"/>
    <property type="project" value="UniProtKB-UniRule"/>
</dbReference>
<keyword evidence="6 14" id="KW-0132">Cell division</keyword>
<evidence type="ECO:0000256" key="5">
    <source>
        <dbReference type="ARBA" id="ARBA00022598"/>
    </source>
</evidence>
<evidence type="ECO:0000256" key="1">
    <source>
        <dbReference type="ARBA" id="ARBA00004496"/>
    </source>
</evidence>
<dbReference type="SUPFAM" id="SSF53244">
    <property type="entry name" value="MurD-like peptide ligases, peptide-binding domain"/>
    <property type="match status" value="1"/>
</dbReference>
<feature type="domain" description="Mur ligase C-terminal" evidence="16">
    <location>
        <begin position="281"/>
        <end position="411"/>
    </location>
</feature>
<dbReference type="Pfam" id="PF01225">
    <property type="entry name" value="Mur_ligase"/>
    <property type="match status" value="1"/>
</dbReference>
<dbReference type="GO" id="GO:0071555">
    <property type="term" value="P:cell wall organization"/>
    <property type="evidence" value="ECO:0007669"/>
    <property type="project" value="UniProtKB-KW"/>
</dbReference>
<dbReference type="PANTHER" id="PTHR43445:SF3">
    <property type="entry name" value="UDP-N-ACETYLMURAMATE--L-ALANINE LIGASE"/>
    <property type="match status" value="1"/>
</dbReference>
<dbReference type="InterPro" id="IPR036615">
    <property type="entry name" value="Mur_ligase_C_dom_sf"/>
</dbReference>
<dbReference type="InterPro" id="IPR004101">
    <property type="entry name" value="Mur_ligase_C"/>
</dbReference>
<reference evidence="18" key="1">
    <citation type="journal article" date="2020" name="mSystems">
        <title>Genome- and Community-Level Interaction Insights into Carbon Utilization and Element Cycling Functions of Hydrothermarchaeota in Hydrothermal Sediment.</title>
        <authorList>
            <person name="Zhou Z."/>
            <person name="Liu Y."/>
            <person name="Xu W."/>
            <person name="Pan J."/>
            <person name="Luo Z.H."/>
            <person name="Li M."/>
        </authorList>
    </citation>
    <scope>NUCLEOTIDE SEQUENCE [LARGE SCALE GENOMIC DNA]</scope>
    <source>
        <strain evidence="18">SpSt-757</strain>
    </source>
</reference>
<keyword evidence="8 14" id="KW-0067">ATP-binding</keyword>
<keyword evidence="12 14" id="KW-0961">Cell wall biogenesis/degradation</keyword>
<dbReference type="InterPro" id="IPR013221">
    <property type="entry name" value="Mur_ligase_cen"/>
</dbReference>
<evidence type="ECO:0000256" key="2">
    <source>
        <dbReference type="ARBA" id="ARBA00004752"/>
    </source>
</evidence>
<evidence type="ECO:0000256" key="3">
    <source>
        <dbReference type="ARBA" id="ARBA00012211"/>
    </source>
</evidence>
<dbReference type="GO" id="GO:0008763">
    <property type="term" value="F:UDP-N-acetylmuramate-L-alanine ligase activity"/>
    <property type="evidence" value="ECO:0007669"/>
    <property type="project" value="UniProtKB-UniRule"/>
</dbReference>
<feature type="binding site" evidence="14">
    <location>
        <begin position="107"/>
        <end position="113"/>
    </location>
    <ligand>
        <name>ATP</name>
        <dbReference type="ChEBI" id="CHEBI:30616"/>
    </ligand>
</feature>
<dbReference type="InterPro" id="IPR000713">
    <property type="entry name" value="Mur_ligase_N"/>
</dbReference>
<dbReference type="InterPro" id="IPR005758">
    <property type="entry name" value="UDP-N-AcMur_Ala_ligase_MurC"/>
</dbReference>
<keyword evidence="11 14" id="KW-0131">Cell cycle</keyword>
<evidence type="ECO:0000256" key="14">
    <source>
        <dbReference type="HAMAP-Rule" id="MF_00046"/>
    </source>
</evidence>
<dbReference type="GO" id="GO:0005524">
    <property type="term" value="F:ATP binding"/>
    <property type="evidence" value="ECO:0007669"/>
    <property type="project" value="UniProtKB-UniRule"/>
</dbReference>
<sequence length="431" mass="48309">MKYHLIGINGTSMSGLAKILEAQGNQISGCDIERAKSKEKRLKIFQGHSRDHITKDLDGLIISAAITPSSGGWKEVERAQELGIPIIPRSKMIGRLMQDKVGIAVAGMHGKTTVSAMISLILEKAGLDPTFLIGGELPKFGNARSGKGEYFVVEACEYARQFLDMRPKIAVITNIEEEHLDTYPGGLKEIKKAFKKFVRLIPQNGLLVLWEEDPQTPWLAKCARCKVKTFSLKKPWPGLKLKIPGRHNILNATAAARVCHELGVPHKTIKMVLNDFNGVKRRFEMKGEVNGILVIDDYGHHPSEIQATLAGAREFYPKRRLICVFQPHQYARTKALFDDFAISFSNCDKLVITEIFAVPGREEKRDVTAQQLAEEIKKHQKNVVYLKTYQEIVDYLKKESKSGDLIITMGATKIYEVGEKLLQDLGFRNKG</sequence>
<dbReference type="GO" id="GO:0051301">
    <property type="term" value="P:cell division"/>
    <property type="evidence" value="ECO:0007669"/>
    <property type="project" value="UniProtKB-KW"/>
</dbReference>
<evidence type="ECO:0000256" key="4">
    <source>
        <dbReference type="ARBA" id="ARBA00022490"/>
    </source>
</evidence>